<evidence type="ECO:0000313" key="2">
    <source>
        <dbReference type="EMBL" id="SAI34331.1"/>
    </source>
</evidence>
<dbReference type="GO" id="GO:0003677">
    <property type="term" value="F:DNA binding"/>
    <property type="evidence" value="ECO:0007669"/>
    <property type="project" value="InterPro"/>
</dbReference>
<gene>
    <name evidence="2" type="ORF">SAMEA1982600_02795</name>
</gene>
<dbReference type="Gene3D" id="1.10.10.10">
    <property type="entry name" value="Winged helix-like DNA-binding domain superfamily/Winged helix DNA-binding domain"/>
    <property type="match status" value="1"/>
</dbReference>
<sequence>MGETTREEAEIVGKLYAGILHKDRWHTALKAVCAHVGGQHSALMLLEPPGRVVVADTPDLPQPVIDDYETYYAAHDPGHEFAPRTPVGECYVDHRDFGEARMRASEFYQDFFHRHDMGALMCAPMVRLPGAEWYISFQRAKDRGPFAAEDESALLRLVPHLRESIRLRLRLADMERQAALARTSLDAVAAPLLIADADGHVALANAAGEQWQAQHGKKLRTHANWQRVLHTACGRQGPARAAAFRLHTPSDDYVVATPLPADHRYAAAHTQPLALVLVRSAAGQPLSLQGSLTDLFRLTPAETRLLELLQQDLSLAQAAESLRVSYATVKTQLASLFQKTGTRRQAELLLLITRLSLAAESAAS</sequence>
<dbReference type="InterPro" id="IPR036388">
    <property type="entry name" value="WH-like_DNA-bd_sf"/>
</dbReference>
<name>A0A157PLD5_9BORD</name>
<dbReference type="Proteomes" id="UP000077037">
    <property type="component" value="Unassembled WGS sequence"/>
</dbReference>
<dbReference type="SMART" id="SM00421">
    <property type="entry name" value="HTH_LUXR"/>
    <property type="match status" value="1"/>
</dbReference>
<reference evidence="2 3" key="1">
    <citation type="submission" date="2016-03" db="EMBL/GenBank/DDBJ databases">
        <authorList>
            <consortium name="Pathogen Informatics"/>
        </authorList>
    </citation>
    <scope>NUCLEOTIDE SEQUENCE [LARGE SCALE GENOMIC DNA]</scope>
    <source>
        <strain evidence="2 3">NCTC13364</strain>
    </source>
</reference>
<dbReference type="SUPFAM" id="SSF55781">
    <property type="entry name" value="GAF domain-like"/>
    <property type="match status" value="1"/>
</dbReference>
<dbReference type="EMBL" id="FKBS01000014">
    <property type="protein sequence ID" value="SAI34331.1"/>
    <property type="molecule type" value="Genomic_DNA"/>
</dbReference>
<dbReference type="AlphaFoldDB" id="A0A157PLD5"/>
<evidence type="ECO:0000313" key="3">
    <source>
        <dbReference type="Proteomes" id="UP000077037"/>
    </source>
</evidence>
<organism evidence="2 3">
    <name type="scientific">Bordetella ansorpii</name>
    <dbReference type="NCBI Taxonomy" id="288768"/>
    <lineage>
        <taxon>Bacteria</taxon>
        <taxon>Pseudomonadati</taxon>
        <taxon>Pseudomonadota</taxon>
        <taxon>Betaproteobacteria</taxon>
        <taxon>Burkholderiales</taxon>
        <taxon>Alcaligenaceae</taxon>
        <taxon>Bordetella</taxon>
    </lineage>
</organism>
<evidence type="ECO:0000259" key="1">
    <source>
        <dbReference type="PROSITE" id="PS50043"/>
    </source>
</evidence>
<dbReference type="OrthoDB" id="5497412at2"/>
<accession>A0A157PLD5</accession>
<protein>
    <submittedName>
        <fullName evidence="2">Transcriptional regulator</fullName>
    </submittedName>
</protein>
<dbReference type="InterPro" id="IPR000792">
    <property type="entry name" value="Tscrpt_reg_LuxR_C"/>
</dbReference>
<feature type="domain" description="HTH luxR-type" evidence="1">
    <location>
        <begin position="291"/>
        <end position="356"/>
    </location>
</feature>
<dbReference type="SUPFAM" id="SSF46894">
    <property type="entry name" value="C-terminal effector domain of the bipartite response regulators"/>
    <property type="match status" value="1"/>
</dbReference>
<proteinExistence type="predicted"/>
<dbReference type="RefSeq" id="WP_066413171.1">
    <property type="nucleotide sequence ID" value="NZ_FKBS01000014.1"/>
</dbReference>
<dbReference type="GO" id="GO:0006355">
    <property type="term" value="P:regulation of DNA-templated transcription"/>
    <property type="evidence" value="ECO:0007669"/>
    <property type="project" value="InterPro"/>
</dbReference>
<dbReference type="InterPro" id="IPR016032">
    <property type="entry name" value="Sig_transdc_resp-reg_C-effctor"/>
</dbReference>
<dbReference type="PROSITE" id="PS50043">
    <property type="entry name" value="HTH_LUXR_2"/>
    <property type="match status" value="1"/>
</dbReference>